<keyword evidence="1" id="KW-0472">Membrane</keyword>
<accession>A0A4R7J193</accession>
<evidence type="ECO:0000256" key="1">
    <source>
        <dbReference type="SAM" id="Phobius"/>
    </source>
</evidence>
<feature type="transmembrane region" description="Helical" evidence="1">
    <location>
        <begin position="98"/>
        <end position="118"/>
    </location>
</feature>
<keyword evidence="1" id="KW-0812">Transmembrane</keyword>
<evidence type="ECO:0000313" key="2">
    <source>
        <dbReference type="EMBL" id="TDT30912.1"/>
    </source>
</evidence>
<keyword evidence="1" id="KW-1133">Transmembrane helix</keyword>
<dbReference type="EMBL" id="SOAW01000002">
    <property type="protein sequence ID" value="TDT30912.1"/>
    <property type="molecule type" value="Genomic_DNA"/>
</dbReference>
<feature type="transmembrane region" description="Helical" evidence="1">
    <location>
        <begin position="180"/>
        <end position="199"/>
    </location>
</feature>
<proteinExistence type="predicted"/>
<organism evidence="2 3">
    <name type="scientific">Naumannella halotolerans</name>
    <dbReference type="NCBI Taxonomy" id="993414"/>
    <lineage>
        <taxon>Bacteria</taxon>
        <taxon>Bacillati</taxon>
        <taxon>Actinomycetota</taxon>
        <taxon>Actinomycetes</taxon>
        <taxon>Propionibacteriales</taxon>
        <taxon>Propionibacteriaceae</taxon>
        <taxon>Naumannella</taxon>
    </lineage>
</organism>
<dbReference type="Proteomes" id="UP000295371">
    <property type="component" value="Unassembled WGS sequence"/>
</dbReference>
<sequence length="201" mass="20964">MLSPLWAGSLTVLFVLTGIIHLLDLAVNHRPGERRGGLTAAGVVDVTHLLMSIAMILMAWVMLPAVVGWAQIAIFAICALALLPGFGETDLPGRISRLAHGVLNLAMIWMLATMGLLMGHTGGGDGHAGHGGGHGGAETAGTPMGTPVWAEVVNGVVIAACLAAMVWWIHRAVVSRDHRLPNVGHALMAAGMALMLWLMNA</sequence>
<feature type="transmembrane region" description="Helical" evidence="1">
    <location>
        <begin position="6"/>
        <end position="26"/>
    </location>
</feature>
<dbReference type="AlphaFoldDB" id="A0A4R7J193"/>
<reference evidence="2 3" key="1">
    <citation type="submission" date="2019-03" db="EMBL/GenBank/DDBJ databases">
        <title>Genomic Encyclopedia of Archaeal and Bacterial Type Strains, Phase II (KMG-II): from individual species to whole genera.</title>
        <authorList>
            <person name="Goeker M."/>
        </authorList>
    </citation>
    <scope>NUCLEOTIDE SEQUENCE [LARGE SCALE GENOMIC DNA]</scope>
    <source>
        <strain evidence="2 3">DSM 24323</strain>
    </source>
</reference>
<feature type="transmembrane region" description="Helical" evidence="1">
    <location>
        <begin position="148"/>
        <end position="168"/>
    </location>
</feature>
<evidence type="ECO:0000313" key="3">
    <source>
        <dbReference type="Proteomes" id="UP000295371"/>
    </source>
</evidence>
<name>A0A4R7J193_9ACTN</name>
<dbReference type="OrthoDB" id="4734452at2"/>
<comment type="caution">
    <text evidence="2">The sequence shown here is derived from an EMBL/GenBank/DDBJ whole genome shotgun (WGS) entry which is preliminary data.</text>
</comment>
<protein>
    <submittedName>
        <fullName evidence="2">Uncharacterized protein DUF5134</fullName>
    </submittedName>
</protein>
<feature type="transmembrane region" description="Helical" evidence="1">
    <location>
        <begin position="38"/>
        <end position="60"/>
    </location>
</feature>
<dbReference type="RefSeq" id="WP_133755253.1">
    <property type="nucleotide sequence ID" value="NZ_SOAW01000002.1"/>
</dbReference>
<keyword evidence="3" id="KW-1185">Reference proteome</keyword>
<dbReference type="InterPro" id="IPR033458">
    <property type="entry name" value="DUF5134"/>
</dbReference>
<gene>
    <name evidence="2" type="ORF">CLV29_2320</name>
</gene>
<dbReference type="Pfam" id="PF17197">
    <property type="entry name" value="DUF5134"/>
    <property type="match status" value="1"/>
</dbReference>
<feature type="transmembrane region" description="Helical" evidence="1">
    <location>
        <begin position="66"/>
        <end position="86"/>
    </location>
</feature>